<keyword evidence="1" id="KW-0540">Nuclease</keyword>
<organism evidence="5 6">
    <name type="scientific">Poseidonibacter parvus</name>
    <dbReference type="NCBI Taxonomy" id="1850254"/>
    <lineage>
        <taxon>Bacteria</taxon>
        <taxon>Pseudomonadati</taxon>
        <taxon>Campylobacterota</taxon>
        <taxon>Epsilonproteobacteria</taxon>
        <taxon>Campylobacterales</taxon>
        <taxon>Arcobacteraceae</taxon>
        <taxon>Poseidonibacter</taxon>
    </lineage>
</organism>
<dbReference type="AlphaFoldDB" id="A0A1P8KKF9"/>
<evidence type="ECO:0000256" key="3">
    <source>
        <dbReference type="ARBA" id="ARBA00022839"/>
    </source>
</evidence>
<dbReference type="SUPFAM" id="SSF53098">
    <property type="entry name" value="Ribonuclease H-like"/>
    <property type="match status" value="1"/>
</dbReference>
<dbReference type="CDD" id="cd06127">
    <property type="entry name" value="DEDDh"/>
    <property type="match status" value="1"/>
</dbReference>
<dbReference type="OrthoDB" id="9804290at2"/>
<gene>
    <name evidence="5" type="ORF">LPB137_03890</name>
</gene>
<dbReference type="EMBL" id="CP019070">
    <property type="protein sequence ID" value="APW65037.1"/>
    <property type="molecule type" value="Genomic_DNA"/>
</dbReference>
<dbReference type="GO" id="GO:0006259">
    <property type="term" value="P:DNA metabolic process"/>
    <property type="evidence" value="ECO:0007669"/>
    <property type="project" value="UniProtKB-ARBA"/>
</dbReference>
<dbReference type="STRING" id="1850254.LPB137_03890"/>
<dbReference type="Proteomes" id="UP000186074">
    <property type="component" value="Chromosome"/>
</dbReference>
<dbReference type="SMART" id="SM00479">
    <property type="entry name" value="EXOIII"/>
    <property type="match status" value="1"/>
</dbReference>
<evidence type="ECO:0000256" key="2">
    <source>
        <dbReference type="ARBA" id="ARBA00022801"/>
    </source>
</evidence>
<protein>
    <submittedName>
        <fullName evidence="5">DNA polymerase III subunit epsilon</fullName>
    </submittedName>
</protein>
<dbReference type="Pfam" id="PF00929">
    <property type="entry name" value="RNase_T"/>
    <property type="match status" value="1"/>
</dbReference>
<dbReference type="PANTHER" id="PTHR30231">
    <property type="entry name" value="DNA POLYMERASE III SUBUNIT EPSILON"/>
    <property type="match status" value="1"/>
</dbReference>
<dbReference type="InterPro" id="IPR046768">
    <property type="entry name" value="ExoX-like_C"/>
</dbReference>
<dbReference type="GO" id="GO:0008408">
    <property type="term" value="F:3'-5' exonuclease activity"/>
    <property type="evidence" value="ECO:0007669"/>
    <property type="project" value="TreeGrafter"/>
</dbReference>
<dbReference type="InterPro" id="IPR036397">
    <property type="entry name" value="RNaseH_sf"/>
</dbReference>
<dbReference type="PANTHER" id="PTHR30231:SF4">
    <property type="entry name" value="PROTEIN NEN2"/>
    <property type="match status" value="1"/>
</dbReference>
<accession>A0A1P8KKF9</accession>
<dbReference type="Pfam" id="PF20600">
    <property type="entry name" value="ExoX-like_C"/>
    <property type="match status" value="1"/>
</dbReference>
<keyword evidence="2" id="KW-0378">Hydrolase</keyword>
<dbReference type="GO" id="GO:0003676">
    <property type="term" value="F:nucleic acid binding"/>
    <property type="evidence" value="ECO:0007669"/>
    <property type="project" value="InterPro"/>
</dbReference>
<evidence type="ECO:0000313" key="5">
    <source>
        <dbReference type="EMBL" id="APW65037.1"/>
    </source>
</evidence>
<name>A0A1P8KKF9_9BACT</name>
<evidence type="ECO:0000313" key="6">
    <source>
        <dbReference type="Proteomes" id="UP000186074"/>
    </source>
</evidence>
<evidence type="ECO:0000259" key="4">
    <source>
        <dbReference type="SMART" id="SM00479"/>
    </source>
</evidence>
<evidence type="ECO:0000256" key="1">
    <source>
        <dbReference type="ARBA" id="ARBA00022722"/>
    </source>
</evidence>
<dbReference type="InterPro" id="IPR012337">
    <property type="entry name" value="RNaseH-like_sf"/>
</dbReference>
<keyword evidence="6" id="KW-1185">Reference proteome</keyword>
<sequence length="248" mass="29242">MSKFIIFDTETTGFYEEDRIIEVGAMIIDDNDVQILDELCSTDVPIKMEATLIHKISQEMIKDKCKFTQTKFYKRLLELNNEQNYLIAHNMPFDLGMLEKEGFVNKFRIIDTLRVAKHLLVEGKSIALPYLRYSLKLYEEEEKEALKYGVVMKEHTAIGDVLVTKLLFSKLQILTKEKFPNENAIEKMLEFTKTPILQKNFKYGKYKGKKISDIYNNDIEYINWLKNNIELDMDIKYTFDTLEKKKKS</sequence>
<proteinExistence type="predicted"/>
<reference evidence="5 6" key="1">
    <citation type="submission" date="2017-01" db="EMBL/GenBank/DDBJ databases">
        <title>Genome sequencing of Arcobacter sp. LPB0137.</title>
        <authorList>
            <person name="Lee G.-W."/>
            <person name="Yi H."/>
        </authorList>
    </citation>
    <scope>NUCLEOTIDE SEQUENCE [LARGE SCALE GENOMIC DNA]</scope>
    <source>
        <strain evidence="5 6">LPB0137</strain>
    </source>
</reference>
<dbReference type="Gene3D" id="3.30.420.10">
    <property type="entry name" value="Ribonuclease H-like superfamily/Ribonuclease H"/>
    <property type="match status" value="1"/>
</dbReference>
<dbReference type="RefSeq" id="WP_076084623.1">
    <property type="nucleotide sequence ID" value="NZ_CP019070.1"/>
</dbReference>
<dbReference type="KEGG" id="alp:LPB137_03890"/>
<feature type="domain" description="Exonuclease" evidence="4">
    <location>
        <begin position="3"/>
        <end position="177"/>
    </location>
</feature>
<keyword evidence="3" id="KW-0269">Exonuclease</keyword>
<dbReference type="InterPro" id="IPR013520">
    <property type="entry name" value="Ribonucl_H"/>
</dbReference>